<dbReference type="RefSeq" id="WP_088858313.1">
    <property type="nucleotide sequence ID" value="NZ_CP014862.1"/>
</dbReference>
<evidence type="ECO:0000259" key="2">
    <source>
        <dbReference type="Pfam" id="PF05763"/>
    </source>
</evidence>
<feature type="transmembrane region" description="Helical" evidence="1">
    <location>
        <begin position="12"/>
        <end position="31"/>
    </location>
</feature>
<organism evidence="3 4">
    <name type="scientific">Thermococcus profundus</name>
    <dbReference type="NCBI Taxonomy" id="49899"/>
    <lineage>
        <taxon>Archaea</taxon>
        <taxon>Methanobacteriati</taxon>
        <taxon>Methanobacteriota</taxon>
        <taxon>Thermococci</taxon>
        <taxon>Thermococcales</taxon>
        <taxon>Thermococcaceae</taxon>
        <taxon>Thermococcus</taxon>
    </lineage>
</organism>
<dbReference type="Proteomes" id="UP000250179">
    <property type="component" value="Chromosome"/>
</dbReference>
<gene>
    <name evidence="3" type="ORF">A3L09_07215</name>
</gene>
<sequence length="364" mass="40169">MVAPNALVVSEAIAVMAADLFAFGIVLRAYLRHRRRSALMFSLAWFFDFLAIALSSSEGTLQAFGILSFPAFSALLFAGAIYMLQEEGIAINRKALLSTSPAPLIFMLYLLGVYAYTGDPEWTATAAASLGITGMFVTMAGILLRGLVEIYHSAARYFYIGVILFGFHLVPAALFGKSAWYEPIGFSLSAVLIITMVAAILKMVHSETFIKGVPEGKIGKVNLEPGVLIVTPEEYRNIQTKLLNFPVLAFLRDTSRISKQWKVYFVTNAPFGDKGSESIRPTDLAKIGEMIYRYVSEMKEKGLRGIVVVDCLEYLIIYNHEEGFLKFISQVRDFVVLSGGTLILVVDPESVGERLMAQLERLLA</sequence>
<feature type="transmembrane region" description="Helical" evidence="1">
    <location>
        <begin position="63"/>
        <end position="84"/>
    </location>
</feature>
<keyword evidence="1" id="KW-1133">Transmembrane helix</keyword>
<protein>
    <recommendedName>
        <fullName evidence="2">DUF835 domain-containing protein</fullName>
    </recommendedName>
</protein>
<feature type="domain" description="DUF835" evidence="2">
    <location>
        <begin position="233"/>
        <end position="363"/>
    </location>
</feature>
<feature type="transmembrane region" description="Helical" evidence="1">
    <location>
        <begin position="122"/>
        <end position="144"/>
    </location>
</feature>
<dbReference type="KEGG" id="tprf:A3L09_07215"/>
<dbReference type="InterPro" id="IPR008553">
    <property type="entry name" value="DUF835"/>
</dbReference>
<proteinExistence type="predicted"/>
<dbReference type="EMBL" id="CP014862">
    <property type="protein sequence ID" value="ASJ03058.1"/>
    <property type="molecule type" value="Genomic_DNA"/>
</dbReference>
<keyword evidence="1" id="KW-0472">Membrane</keyword>
<dbReference type="AlphaFoldDB" id="A0A2Z2MMB8"/>
<feature type="transmembrane region" description="Helical" evidence="1">
    <location>
        <begin position="156"/>
        <end position="174"/>
    </location>
</feature>
<reference evidence="3 4" key="1">
    <citation type="submission" date="2016-03" db="EMBL/GenBank/DDBJ databases">
        <title>Complete genome sequence of Thermococcus profundus strain DT5432.</title>
        <authorList>
            <person name="Oger P.M."/>
        </authorList>
    </citation>
    <scope>NUCLEOTIDE SEQUENCE [LARGE SCALE GENOMIC DNA]</scope>
    <source>
        <strain evidence="3 4">DT 5432</strain>
    </source>
</reference>
<accession>A0A2Z2MMB8</accession>
<name>A0A2Z2MMB8_THEPR</name>
<dbReference type="GeneID" id="33320192"/>
<feature type="transmembrane region" description="Helical" evidence="1">
    <location>
        <begin position="38"/>
        <end position="57"/>
    </location>
</feature>
<feature type="transmembrane region" description="Helical" evidence="1">
    <location>
        <begin position="180"/>
        <end position="201"/>
    </location>
</feature>
<evidence type="ECO:0000256" key="1">
    <source>
        <dbReference type="SAM" id="Phobius"/>
    </source>
</evidence>
<keyword evidence="1" id="KW-0812">Transmembrane</keyword>
<evidence type="ECO:0000313" key="3">
    <source>
        <dbReference type="EMBL" id="ASJ03058.1"/>
    </source>
</evidence>
<feature type="transmembrane region" description="Helical" evidence="1">
    <location>
        <begin position="96"/>
        <end position="116"/>
    </location>
</feature>
<evidence type="ECO:0000313" key="4">
    <source>
        <dbReference type="Proteomes" id="UP000250179"/>
    </source>
</evidence>
<dbReference type="OrthoDB" id="86229at2157"/>
<dbReference type="Pfam" id="PF05763">
    <property type="entry name" value="DUF835"/>
    <property type="match status" value="1"/>
</dbReference>
<keyword evidence="4" id="KW-1185">Reference proteome</keyword>